<dbReference type="Pfam" id="PF01510">
    <property type="entry name" value="Amidase_2"/>
    <property type="match status" value="1"/>
</dbReference>
<reference evidence="4" key="1">
    <citation type="submission" date="2020-02" db="EMBL/GenBank/DDBJ databases">
        <title>Genomic and physiological characterization of two novel Nitrospinaceae genera.</title>
        <authorList>
            <person name="Mueller A.J."/>
            <person name="Jung M.-Y."/>
            <person name="Strachan C.R."/>
            <person name="Herbold C.W."/>
            <person name="Kirkegaard R.H."/>
            <person name="Daims H."/>
        </authorList>
    </citation>
    <scope>NUCLEOTIDE SEQUENCE [LARGE SCALE GENOMIC DNA]</scope>
</reference>
<gene>
    <name evidence="3" type="ORF">G3M78_04855</name>
</gene>
<dbReference type="EMBL" id="CP048620">
    <property type="protein sequence ID" value="QPJ64753.1"/>
    <property type="molecule type" value="Genomic_DNA"/>
</dbReference>
<organism evidence="3 4">
    <name type="scientific">Candidatus Nitrohelix vancouverensis</name>
    <dbReference type="NCBI Taxonomy" id="2705534"/>
    <lineage>
        <taxon>Bacteria</taxon>
        <taxon>Pseudomonadati</taxon>
        <taxon>Nitrospinota/Tectimicrobiota group</taxon>
        <taxon>Nitrospinota</taxon>
        <taxon>Nitrospinia</taxon>
        <taxon>Nitrospinales</taxon>
        <taxon>Nitrospinaceae</taxon>
        <taxon>Candidatus Nitrohelix</taxon>
    </lineage>
</organism>
<dbReference type="Gene3D" id="3.40.80.10">
    <property type="entry name" value="Peptidoglycan recognition protein-like"/>
    <property type="match status" value="1"/>
</dbReference>
<feature type="region of interest" description="Disordered" evidence="1">
    <location>
        <begin position="41"/>
        <end position="63"/>
    </location>
</feature>
<dbReference type="AlphaFoldDB" id="A0A7T0C1G1"/>
<dbReference type="GO" id="GO:0009253">
    <property type="term" value="P:peptidoglycan catabolic process"/>
    <property type="evidence" value="ECO:0007669"/>
    <property type="project" value="InterPro"/>
</dbReference>
<dbReference type="InterPro" id="IPR002502">
    <property type="entry name" value="Amidase_domain"/>
</dbReference>
<accession>A0A7T0C1G1</accession>
<dbReference type="GO" id="GO:0008745">
    <property type="term" value="F:N-acetylmuramoyl-L-alanine amidase activity"/>
    <property type="evidence" value="ECO:0007669"/>
    <property type="project" value="InterPro"/>
</dbReference>
<dbReference type="InterPro" id="IPR036505">
    <property type="entry name" value="Amidase/PGRP_sf"/>
</dbReference>
<protein>
    <submittedName>
        <fullName evidence="3">N-acetylmuramyl-L-alanine amidase</fullName>
    </submittedName>
</protein>
<evidence type="ECO:0000259" key="2">
    <source>
        <dbReference type="Pfam" id="PF01510"/>
    </source>
</evidence>
<feature type="domain" description="N-acetylmuramoyl-L-alanine amidase" evidence="2">
    <location>
        <begin position="80"/>
        <end position="293"/>
    </location>
</feature>
<evidence type="ECO:0000313" key="4">
    <source>
        <dbReference type="Proteomes" id="UP000594464"/>
    </source>
</evidence>
<dbReference type="Proteomes" id="UP000594464">
    <property type="component" value="Chromosome"/>
</dbReference>
<dbReference type="SUPFAM" id="SSF55846">
    <property type="entry name" value="N-acetylmuramoyl-L-alanine amidase-like"/>
    <property type="match status" value="1"/>
</dbReference>
<proteinExistence type="predicted"/>
<evidence type="ECO:0000313" key="3">
    <source>
        <dbReference type="EMBL" id="QPJ64753.1"/>
    </source>
</evidence>
<evidence type="ECO:0000256" key="1">
    <source>
        <dbReference type="SAM" id="MobiDB-lite"/>
    </source>
</evidence>
<dbReference type="KEGG" id="nva:G3M78_04855"/>
<name>A0A7T0C1G1_9BACT</name>
<sequence>MAEQASEASADNSALVVCGQRIEAEVPIILWTDKNGYACPNKRGRARPSQHDATLNDAPTRPHNDYLIHNPTRALEELRQTVHQLVLHYDASYCSRHCHEWMENSDFKGSHFYLDLDGTIYQTCDLYWKTNTAPADDRQGNERAVHIEMSNLAWEALADESELYQASADQYQLKRGEWELQLPEKYRKTMQNPSFRACSARAHATRGYFSRKINGKMVRMWDFTEAQYQALIPLCRAIHRALPRIELEVPFDSATGRTPLDRIDNFSSFAGILGHAHVQNGSGDKVACKYDPGSAFDWARLRRAFRKK</sequence>